<comment type="caution">
    <text evidence="1">The sequence shown here is derived from an EMBL/GenBank/DDBJ whole genome shotgun (WGS) entry which is preliminary data.</text>
</comment>
<keyword evidence="2" id="KW-1185">Reference proteome</keyword>
<name>A0A165Y0P3_9BACI</name>
<sequence length="75" mass="8480">MIADVVLEPNTMIAAECNELMTTPLICETAEQSARLIKNNYELTEIFIYADPVFFYLAKSAFPISNFSYYIPFAG</sequence>
<accession>A0A165Y0P3</accession>
<evidence type="ECO:0000313" key="1">
    <source>
        <dbReference type="EMBL" id="KZN96601.1"/>
    </source>
</evidence>
<reference evidence="1 2" key="1">
    <citation type="submission" date="2016-04" db="EMBL/GenBank/DDBJ databases">
        <title>Draft genome sequence of Aeribacillus pallidus 8m3 from petroleum reservoir.</title>
        <authorList>
            <person name="Poltaraus A.B."/>
            <person name="Nazina T.N."/>
            <person name="Tourova T.P."/>
            <person name="Malakho S.M."/>
            <person name="Korshunova A.V."/>
            <person name="Sokolova D.S."/>
        </authorList>
    </citation>
    <scope>NUCLEOTIDE SEQUENCE [LARGE SCALE GENOMIC DNA]</scope>
    <source>
        <strain evidence="1 2">8m3</strain>
    </source>
</reference>
<dbReference type="EMBL" id="LWBR01000018">
    <property type="protein sequence ID" value="KZN96601.1"/>
    <property type="molecule type" value="Genomic_DNA"/>
</dbReference>
<dbReference type="RefSeq" id="WP_063387707.1">
    <property type="nucleotide sequence ID" value="NZ_LWBR01000018.1"/>
</dbReference>
<dbReference type="Proteomes" id="UP000076476">
    <property type="component" value="Unassembled WGS sequence"/>
</dbReference>
<organism evidence="1 2">
    <name type="scientific">Aeribacillus pallidus</name>
    <dbReference type="NCBI Taxonomy" id="33936"/>
    <lineage>
        <taxon>Bacteria</taxon>
        <taxon>Bacillati</taxon>
        <taxon>Bacillota</taxon>
        <taxon>Bacilli</taxon>
        <taxon>Bacillales</taxon>
        <taxon>Bacillaceae</taxon>
        <taxon>Aeribacillus</taxon>
    </lineage>
</organism>
<gene>
    <name evidence="1" type="ORF">AZI98_07725</name>
</gene>
<proteinExistence type="predicted"/>
<evidence type="ECO:0000313" key="2">
    <source>
        <dbReference type="Proteomes" id="UP000076476"/>
    </source>
</evidence>
<protein>
    <submittedName>
        <fullName evidence="1">Uncharacterized protein</fullName>
    </submittedName>
</protein>
<dbReference type="AlphaFoldDB" id="A0A165Y0P3"/>